<comment type="caution">
    <text evidence="1">The sequence shown here is derived from an EMBL/GenBank/DDBJ whole genome shotgun (WGS) entry which is preliminary data.</text>
</comment>
<gene>
    <name evidence="1" type="primary">yyaC</name>
    <name evidence="1" type="ORF">ETP43_01740</name>
</gene>
<accession>A0A4Q1REX0</accession>
<evidence type="ECO:0000313" key="2">
    <source>
        <dbReference type="Proteomes" id="UP000290106"/>
    </source>
</evidence>
<sequence>MRREVSYYIREKKRTASNELAHVLKKCIGQIDRSWKEIIILCIGSDRITGDSLGPLIGQQLSRYRWKNIHIYGTLDAPVHALNLESTLSGIKKRHPSALILAVDASLGSQKHIGYITAGIGPIHPGSGVRKNLPAVGDLYITGILNASGSFEHFLLQTTRLSFVVQMADTITDGILRTFSPVYERRGLLPDGWFHREERRDLCWAKEDSGLAALSIETSSGSIS</sequence>
<dbReference type="GO" id="GO:0006508">
    <property type="term" value="P:proteolysis"/>
    <property type="evidence" value="ECO:0007669"/>
    <property type="project" value="UniProtKB-KW"/>
</dbReference>
<dbReference type="GO" id="GO:0008233">
    <property type="term" value="F:peptidase activity"/>
    <property type="evidence" value="ECO:0007669"/>
    <property type="project" value="UniProtKB-KW"/>
</dbReference>
<dbReference type="Pfam" id="PF06866">
    <property type="entry name" value="DUF1256"/>
    <property type="match status" value="1"/>
</dbReference>
<dbReference type="InterPro" id="IPR023430">
    <property type="entry name" value="Pept_HybD-like_dom_sf"/>
</dbReference>
<protein>
    <submittedName>
        <fullName evidence="1">Spore protease YyaC</fullName>
    </submittedName>
</protein>
<dbReference type="InterPro" id="IPR009665">
    <property type="entry name" value="YyaC"/>
</dbReference>
<reference evidence="1 2" key="1">
    <citation type="submission" date="2019-01" db="EMBL/GenBank/DDBJ databases">
        <title>Blautia sp. nov. KGMB01111 isolated human feces.</title>
        <authorList>
            <person name="Park J.-E."/>
            <person name="Kim J.-S."/>
            <person name="Park S.-H."/>
        </authorList>
    </citation>
    <scope>NUCLEOTIDE SEQUENCE [LARGE SCALE GENOMIC DNA]</scope>
    <source>
        <strain evidence="1 2">KGMB01111</strain>
    </source>
</reference>
<keyword evidence="1" id="KW-0378">Hydrolase</keyword>
<keyword evidence="2" id="KW-1185">Reference proteome</keyword>
<dbReference type="NCBIfam" id="TIGR02841">
    <property type="entry name" value="spore_YyaC"/>
    <property type="match status" value="1"/>
</dbReference>
<dbReference type="AlphaFoldDB" id="A0A4Q1REX0"/>
<dbReference type="OrthoDB" id="9815953at2"/>
<evidence type="ECO:0000313" key="1">
    <source>
        <dbReference type="EMBL" id="RXS74089.1"/>
    </source>
</evidence>
<dbReference type="EMBL" id="SDKC01000001">
    <property type="protein sequence ID" value="RXS74089.1"/>
    <property type="molecule type" value="Genomic_DNA"/>
</dbReference>
<dbReference type="SUPFAM" id="SSF53163">
    <property type="entry name" value="HybD-like"/>
    <property type="match status" value="1"/>
</dbReference>
<proteinExistence type="predicted"/>
<keyword evidence="1" id="KW-0645">Protease</keyword>
<organism evidence="1 2">
    <name type="scientific">Blautia faecicola</name>
    <dbReference type="NCBI Taxonomy" id="2509240"/>
    <lineage>
        <taxon>Bacteria</taxon>
        <taxon>Bacillati</taxon>
        <taxon>Bacillota</taxon>
        <taxon>Clostridia</taxon>
        <taxon>Lachnospirales</taxon>
        <taxon>Lachnospiraceae</taxon>
        <taxon>Blautia</taxon>
    </lineage>
</organism>
<dbReference type="Proteomes" id="UP000290106">
    <property type="component" value="Unassembled WGS sequence"/>
</dbReference>
<name>A0A4Q1REX0_9FIRM</name>